<accession>A0AAN1WIS2</accession>
<keyword evidence="1" id="KW-0732">Signal</keyword>
<dbReference type="SUPFAM" id="SSF159594">
    <property type="entry name" value="XCC0632-like"/>
    <property type="match status" value="1"/>
</dbReference>
<proteinExistence type="predicted"/>
<feature type="signal peptide" evidence="1">
    <location>
        <begin position="1"/>
        <end position="22"/>
    </location>
</feature>
<feature type="chain" id="PRO_5043017765" description="ABC-type transport auxiliary lipoprotein component domain-containing protein" evidence="1">
    <location>
        <begin position="23"/>
        <end position="199"/>
    </location>
</feature>
<name>A0AAN1WIS2_9GAMM</name>
<dbReference type="InterPro" id="IPR005586">
    <property type="entry name" value="ABC_trans_aux"/>
</dbReference>
<dbReference type="AlphaFoldDB" id="A0AAN1WIS2"/>
<evidence type="ECO:0000313" key="4">
    <source>
        <dbReference type="Proteomes" id="UP001320119"/>
    </source>
</evidence>
<dbReference type="Gene3D" id="3.40.50.10610">
    <property type="entry name" value="ABC-type transport auxiliary lipoprotein component"/>
    <property type="match status" value="1"/>
</dbReference>
<protein>
    <recommendedName>
        <fullName evidence="2">ABC-type transport auxiliary lipoprotein component domain-containing protein</fullName>
    </recommendedName>
</protein>
<organism evidence="3 4">
    <name type="scientific">Marinagarivorans cellulosilyticus</name>
    <dbReference type="NCBI Taxonomy" id="2721545"/>
    <lineage>
        <taxon>Bacteria</taxon>
        <taxon>Pseudomonadati</taxon>
        <taxon>Pseudomonadota</taxon>
        <taxon>Gammaproteobacteria</taxon>
        <taxon>Cellvibrionales</taxon>
        <taxon>Cellvibrionaceae</taxon>
        <taxon>Marinagarivorans</taxon>
    </lineage>
</organism>
<dbReference type="Proteomes" id="UP001320119">
    <property type="component" value="Chromosome"/>
</dbReference>
<gene>
    <name evidence="3" type="ORF">MARGE09_P2516</name>
</gene>
<reference evidence="3 4" key="1">
    <citation type="journal article" date="2022" name="IScience">
        <title>An ultrasensitive nanofiber-based assay for enzymatic hydrolysis and deep-sea microbial degradation of cellulose.</title>
        <authorList>
            <person name="Tsudome M."/>
            <person name="Tachioka M."/>
            <person name="Miyazaki M."/>
            <person name="Uchimura K."/>
            <person name="Tsuda M."/>
            <person name="Takaki Y."/>
            <person name="Deguchi S."/>
        </authorList>
    </citation>
    <scope>NUCLEOTIDE SEQUENCE [LARGE SCALE GENOMIC DNA]</scope>
    <source>
        <strain evidence="3 4">GE09</strain>
    </source>
</reference>
<dbReference type="KEGG" id="marq:MARGE09_P2516"/>
<sequence>MKALKSSLILAMLVLCSACVMTPKTHFYTLHGLVVDDAAAPATIAINPEHTYGIGPLFLPEALMQPGVVTHRQGQSVNLSLYNIWAGNLREAVTRVVASNMSQLTGVDAIWPFPWDNRNRPTRQIRIVFEQFSGELGGIVTLKAKWALTENNGEKTLLQERLVLTGNAAGDGYGPYVSTLNDLINQLSVDIASRVAVLD</sequence>
<feature type="domain" description="ABC-type transport auxiliary lipoprotein component" evidence="2">
    <location>
        <begin position="38"/>
        <end position="192"/>
    </location>
</feature>
<keyword evidence="4" id="KW-1185">Reference proteome</keyword>
<dbReference type="EMBL" id="AP023086">
    <property type="protein sequence ID" value="BCD98315.1"/>
    <property type="molecule type" value="Genomic_DNA"/>
</dbReference>
<dbReference type="Pfam" id="PF03886">
    <property type="entry name" value="ABC_trans_aux"/>
    <property type="match status" value="1"/>
</dbReference>
<evidence type="ECO:0000256" key="1">
    <source>
        <dbReference type="SAM" id="SignalP"/>
    </source>
</evidence>
<dbReference type="RefSeq" id="WP_236982574.1">
    <property type="nucleotide sequence ID" value="NZ_AP023086.1"/>
</dbReference>
<evidence type="ECO:0000259" key="2">
    <source>
        <dbReference type="Pfam" id="PF03886"/>
    </source>
</evidence>
<evidence type="ECO:0000313" key="3">
    <source>
        <dbReference type="EMBL" id="BCD98315.1"/>
    </source>
</evidence>